<protein>
    <submittedName>
        <fullName evidence="1">Uncharacterized protein</fullName>
    </submittedName>
</protein>
<dbReference type="EMBL" id="CP042344">
    <property type="protein sequence ID" value="QEA13941.1"/>
    <property type="molecule type" value="Genomic_DNA"/>
</dbReference>
<dbReference type="Proteomes" id="UP000321199">
    <property type="component" value="Chromosome"/>
</dbReference>
<dbReference type="REBASE" id="362199">
    <property type="entry name" value="Csp77ORF13415P"/>
</dbReference>
<dbReference type="OrthoDB" id="9784823at2"/>
<evidence type="ECO:0000313" key="1">
    <source>
        <dbReference type="EMBL" id="QEA13941.1"/>
    </source>
</evidence>
<dbReference type="RefSeq" id="WP_146913525.1">
    <property type="nucleotide sequence ID" value="NZ_CP042344.1"/>
</dbReference>
<name>A0A5B8RWL1_9BURK</name>
<proteinExistence type="predicted"/>
<dbReference type="KEGG" id="cof:FOZ74_13425"/>
<organism evidence="1 2">
    <name type="scientific">Comamonas flocculans</name>
    <dbReference type="NCBI Taxonomy" id="2597701"/>
    <lineage>
        <taxon>Bacteria</taxon>
        <taxon>Pseudomonadati</taxon>
        <taxon>Pseudomonadota</taxon>
        <taxon>Betaproteobacteria</taxon>
        <taxon>Burkholderiales</taxon>
        <taxon>Comamonadaceae</taxon>
        <taxon>Comamonas</taxon>
    </lineage>
</organism>
<reference evidence="1 2" key="1">
    <citation type="submission" date="2019-07" db="EMBL/GenBank/DDBJ databases">
        <title>Complete genome sequence of Comamonas sp. NLF 7-7 isolated from livestock.</title>
        <authorList>
            <person name="Kim D.H."/>
            <person name="Kim J.G."/>
        </authorList>
    </citation>
    <scope>NUCLEOTIDE SEQUENCE [LARGE SCALE GENOMIC DNA]</scope>
    <source>
        <strain evidence="1 2">NLF 7-7</strain>
    </source>
</reference>
<dbReference type="AlphaFoldDB" id="A0A5B8RWL1"/>
<sequence>MQTFLSEAVLGTFAKLYDAPGTPFLQARLPAVHSLELVSVLEKFAHAPRRLGDLGDDISCTQHWNESIAQADGTIRRETAFVSRPEDLVLSGPHFYVGNPLSKTPRAICTEKGHYDTLDLEHLPDHYLPRSNYHPACSPDEYARRMPRVSWVEEGETEAKPVTAYYRVISRRGLSISGERTLLASVATRDVCHIDGVFSVALRDQRLVPTLAGLWASVPFDFFIKSSGKGDFRNSLAETMTLPEFGDRLPQFLARTLALNCLTTHYADLWQSCWQPEFTQDRWASTDPRLPQDFFANLTPDWQRHNALRSDYARRQALVEIDVLAAQALGLTLDELLTIYRVQFPVMRQYERDTWYDANGRIVFTASKGLVGVGLPRKAGRRDPECTVVTPDGIRQPRRLGWEDIQPNPQPDGTLRPQVPDGTVIERPITDTTQPGGPIDRTIRYTAPFTLADREADYRLAWAHFGGKEGR</sequence>
<keyword evidence="2" id="KW-1185">Reference proteome</keyword>
<evidence type="ECO:0000313" key="2">
    <source>
        <dbReference type="Proteomes" id="UP000321199"/>
    </source>
</evidence>
<gene>
    <name evidence="1" type="ORF">FOZ74_13425</name>
</gene>
<accession>A0A5B8RWL1</accession>